<evidence type="ECO:0000313" key="11">
    <source>
        <dbReference type="EMBL" id="KAG5655154.1"/>
    </source>
</evidence>
<evidence type="ECO:0000256" key="7">
    <source>
        <dbReference type="ARBA" id="ARBA00022837"/>
    </source>
</evidence>
<evidence type="ECO:0000256" key="6">
    <source>
        <dbReference type="ARBA" id="ARBA00022801"/>
    </source>
</evidence>
<dbReference type="SUPFAM" id="SSF53474">
    <property type="entry name" value="alpha/beta-Hydrolases"/>
    <property type="match status" value="1"/>
</dbReference>
<evidence type="ECO:0000256" key="8">
    <source>
        <dbReference type="ARBA" id="ARBA00023157"/>
    </source>
</evidence>
<dbReference type="Proteomes" id="UP000782241">
    <property type="component" value="Unassembled WGS sequence"/>
</dbReference>
<dbReference type="PANTHER" id="PTHR33938:SF15">
    <property type="entry name" value="FERULOYL ESTERASE B-RELATED"/>
    <property type="match status" value="1"/>
</dbReference>
<dbReference type="Pfam" id="PF07519">
    <property type="entry name" value="Tannase"/>
    <property type="match status" value="1"/>
</dbReference>
<organism evidence="11 12">
    <name type="scientific">Fusarium avenaceum</name>
    <dbReference type="NCBI Taxonomy" id="40199"/>
    <lineage>
        <taxon>Eukaryota</taxon>
        <taxon>Fungi</taxon>
        <taxon>Dikarya</taxon>
        <taxon>Ascomycota</taxon>
        <taxon>Pezizomycotina</taxon>
        <taxon>Sordariomycetes</taxon>
        <taxon>Hypocreomycetidae</taxon>
        <taxon>Hypocreales</taxon>
        <taxon>Nectriaceae</taxon>
        <taxon>Fusarium</taxon>
        <taxon>Fusarium tricinctum species complex</taxon>
    </lineage>
</organism>
<comment type="similarity">
    <text evidence="1 10">Belongs to the tannase family.</text>
</comment>
<keyword evidence="7" id="KW-0106">Calcium</keyword>
<keyword evidence="8" id="KW-1015">Disulfide bond</keyword>
<comment type="catalytic activity">
    <reaction evidence="9">
        <text>feruloyl-polysaccharide + H2O = ferulate + polysaccharide.</text>
        <dbReference type="EC" id="3.1.1.73"/>
    </reaction>
</comment>
<evidence type="ECO:0000256" key="2">
    <source>
        <dbReference type="ARBA" id="ARBA00022487"/>
    </source>
</evidence>
<evidence type="ECO:0000256" key="3">
    <source>
        <dbReference type="ARBA" id="ARBA00022651"/>
    </source>
</evidence>
<dbReference type="GO" id="GO:0030600">
    <property type="term" value="F:feruloyl esterase activity"/>
    <property type="evidence" value="ECO:0007669"/>
    <property type="project" value="UniProtKB-EC"/>
</dbReference>
<keyword evidence="12" id="KW-1185">Reference proteome</keyword>
<keyword evidence="3" id="KW-0624">Polysaccharide degradation</keyword>
<dbReference type="GO" id="GO:0046872">
    <property type="term" value="F:metal ion binding"/>
    <property type="evidence" value="ECO:0007669"/>
    <property type="project" value="UniProtKB-KW"/>
</dbReference>
<dbReference type="PANTHER" id="PTHR33938">
    <property type="entry name" value="FERULOYL ESTERASE B-RELATED"/>
    <property type="match status" value="1"/>
</dbReference>
<dbReference type="EC" id="3.1.1.-" evidence="10"/>
<reference evidence="11" key="1">
    <citation type="submission" date="2021-04" db="EMBL/GenBank/DDBJ databases">
        <title>Draft genome of Fusarium avenaceum strain F156N33, isolated from an atmospheric sample in Virginia.</title>
        <authorList>
            <person name="Yang S."/>
            <person name="Vinatzer B.A."/>
            <person name="Coleman J."/>
        </authorList>
    </citation>
    <scope>NUCLEOTIDE SEQUENCE</scope>
    <source>
        <strain evidence="11">F156N33</strain>
    </source>
</reference>
<proteinExistence type="inferred from homology"/>
<protein>
    <recommendedName>
        <fullName evidence="10">Carboxylic ester hydrolase</fullName>
        <ecNumber evidence="10">3.1.1.-</ecNumber>
    </recommendedName>
</protein>
<evidence type="ECO:0000256" key="5">
    <source>
        <dbReference type="ARBA" id="ARBA00022729"/>
    </source>
</evidence>
<name>A0A9P7KMG3_9HYPO</name>
<keyword evidence="4" id="KW-0479">Metal-binding</keyword>
<keyword evidence="3" id="KW-0119">Carbohydrate metabolism</keyword>
<comment type="caution">
    <text evidence="11">The sequence shown here is derived from an EMBL/GenBank/DDBJ whole genome shotgun (WGS) entry which is preliminary data.</text>
</comment>
<evidence type="ECO:0000256" key="10">
    <source>
        <dbReference type="RuleBase" id="RU361238"/>
    </source>
</evidence>
<dbReference type="InterPro" id="IPR011118">
    <property type="entry name" value="Tannase/feruloyl_esterase"/>
</dbReference>
<keyword evidence="6 10" id="KW-0378">Hydrolase</keyword>
<dbReference type="InterPro" id="IPR029058">
    <property type="entry name" value="AB_hydrolase_fold"/>
</dbReference>
<sequence>MHCPIPEKVDLHNTTILNTTHYDVGAHNVSGVLNELAFYEFQASVAYGTNDTLNFALWLPAANSYSSRFMAVGNGGFAGAIGFEDMIFELNNGMGLAVAGSDAGNRASENKGGMGAPALTEAFYSRKLEYSYYRGCSAGGAQGFSLAEFYPDLFDGVIAGGPVNWFTGNMLSFLHGAQQANTSNPFLSQDVLDFVQASVIQACDLNDGVEDKVIENPLACDFDISSLACADTSASEDALCLTPDQLAAIAAIYRGPYRSDSPKVNIYPGLTLGSEAGWSLPQVSGALSNAFTVPMLQNLIYNNLSYDPTTFKWGSDVDVLEEQAGSLINAVSPNLSKFRKSGGKMIVFAGWADPNITPEGTLQHVKALTEGSLGKGDHDCRERLREAGHDTRRGALRCKHC</sequence>
<evidence type="ECO:0000313" key="12">
    <source>
        <dbReference type="Proteomes" id="UP000782241"/>
    </source>
</evidence>
<evidence type="ECO:0000256" key="1">
    <source>
        <dbReference type="ARBA" id="ARBA00006249"/>
    </source>
</evidence>
<dbReference type="AlphaFoldDB" id="A0A9P7KMG3"/>
<gene>
    <name evidence="11" type="ORF">KAF25_001927</name>
</gene>
<keyword evidence="2" id="KW-0719">Serine esterase</keyword>
<evidence type="ECO:0000256" key="9">
    <source>
        <dbReference type="ARBA" id="ARBA00034075"/>
    </source>
</evidence>
<keyword evidence="3" id="KW-0858">Xylan degradation</keyword>
<keyword evidence="5" id="KW-0732">Signal</keyword>
<dbReference type="EMBL" id="JAGPUO010000034">
    <property type="protein sequence ID" value="KAG5655154.1"/>
    <property type="molecule type" value="Genomic_DNA"/>
</dbReference>
<evidence type="ECO:0000256" key="4">
    <source>
        <dbReference type="ARBA" id="ARBA00022723"/>
    </source>
</evidence>
<accession>A0A9P7KMG3</accession>
<dbReference type="GO" id="GO:0045493">
    <property type="term" value="P:xylan catabolic process"/>
    <property type="evidence" value="ECO:0007669"/>
    <property type="project" value="UniProtKB-KW"/>
</dbReference>